<dbReference type="Pfam" id="PF00059">
    <property type="entry name" value="Lectin_C"/>
    <property type="match status" value="1"/>
</dbReference>
<feature type="transmembrane region" description="Helical" evidence="4">
    <location>
        <begin position="68"/>
        <end position="89"/>
    </location>
</feature>
<dbReference type="RefSeq" id="XP_030742315.1">
    <property type="nucleotide sequence ID" value="XM_030886455.1"/>
</dbReference>
<evidence type="ECO:0000313" key="7">
    <source>
        <dbReference type="RefSeq" id="XP_030742315.1"/>
    </source>
</evidence>
<feature type="compositionally biased region" description="Basic and acidic residues" evidence="3">
    <location>
        <begin position="1"/>
        <end position="13"/>
    </location>
</feature>
<dbReference type="PROSITE" id="PS50041">
    <property type="entry name" value="C_TYPE_LECTIN_2"/>
    <property type="match status" value="1"/>
</dbReference>
<dbReference type="InterPro" id="IPR016187">
    <property type="entry name" value="CTDL_fold"/>
</dbReference>
<sequence length="253" mass="28696">MNENSAKPKDVKHLSAKKQIPPKKLQEQVIYSELKIKSSNSKQGKVTRTESSKRKGSSIACSGSPTEVILGLLCFLFLLTTGIFGFMFFQSHQVQKCQLDNTTQEDKYACRNEPITEKPLNTKDEGSTCKPKWSCCGDSCYYFSHELKTFEESRQLCKKMRSTLVKIEDQKEVKFLQSQISYFFWIGLSRKGSSSPWIWEDNSKPSPNIFSSSNWKYSKDGNCGRIATTKMAPSDCSKGSKYICKKSAACFPR</sequence>
<dbReference type="Proteomes" id="UP000694863">
    <property type="component" value="Unplaced"/>
</dbReference>
<dbReference type="SMART" id="SM00034">
    <property type="entry name" value="CLECT"/>
    <property type="match status" value="1"/>
</dbReference>
<evidence type="ECO:0000256" key="1">
    <source>
        <dbReference type="ARBA" id="ARBA00004167"/>
    </source>
</evidence>
<organism evidence="6 7">
    <name type="scientific">Echinops telfairi</name>
    <name type="common">Lesser hedgehog tenrec</name>
    <dbReference type="NCBI Taxonomy" id="9371"/>
    <lineage>
        <taxon>Eukaryota</taxon>
        <taxon>Metazoa</taxon>
        <taxon>Chordata</taxon>
        <taxon>Craniata</taxon>
        <taxon>Vertebrata</taxon>
        <taxon>Euteleostomi</taxon>
        <taxon>Mammalia</taxon>
        <taxon>Eutheria</taxon>
        <taxon>Afrotheria</taxon>
        <taxon>Tenrecidae</taxon>
        <taxon>Tenrecinae</taxon>
        <taxon>Echinops</taxon>
    </lineage>
</organism>
<feature type="region of interest" description="Disordered" evidence="3">
    <location>
        <begin position="1"/>
        <end position="22"/>
    </location>
</feature>
<dbReference type="CDD" id="cd03593">
    <property type="entry name" value="CLECT_NK_receptors_like"/>
    <property type="match status" value="1"/>
</dbReference>
<keyword evidence="4" id="KW-0812">Transmembrane</keyword>
<reference evidence="7" key="1">
    <citation type="submission" date="2025-08" db="UniProtKB">
        <authorList>
            <consortium name="RefSeq"/>
        </authorList>
    </citation>
    <scope>IDENTIFICATION</scope>
</reference>
<proteinExistence type="predicted"/>
<dbReference type="GeneID" id="115870548"/>
<keyword evidence="4" id="KW-0472">Membrane</keyword>
<accession>A0ABM1VKR1</accession>
<dbReference type="InterPro" id="IPR033992">
    <property type="entry name" value="NKR-like_CTLD"/>
</dbReference>
<name>A0ABM1VKR1_ECHTE</name>
<evidence type="ECO:0000313" key="6">
    <source>
        <dbReference type="Proteomes" id="UP000694863"/>
    </source>
</evidence>
<evidence type="ECO:0000256" key="2">
    <source>
        <dbReference type="ARBA" id="ARBA00022734"/>
    </source>
</evidence>
<dbReference type="InterPro" id="IPR016186">
    <property type="entry name" value="C-type_lectin-like/link_sf"/>
</dbReference>
<dbReference type="PANTHER" id="PTHR47218:SF1">
    <property type="entry name" value="C-TYPE LECTIN DOMAIN FAMILY 7 MEMBER A"/>
    <property type="match status" value="1"/>
</dbReference>
<feature type="region of interest" description="Disordered" evidence="3">
    <location>
        <begin position="39"/>
        <end position="60"/>
    </location>
</feature>
<evidence type="ECO:0000256" key="4">
    <source>
        <dbReference type="SAM" id="Phobius"/>
    </source>
</evidence>
<dbReference type="Gene3D" id="3.10.100.10">
    <property type="entry name" value="Mannose-Binding Protein A, subunit A"/>
    <property type="match status" value="1"/>
</dbReference>
<keyword evidence="4" id="KW-1133">Transmembrane helix</keyword>
<dbReference type="InterPro" id="IPR042808">
    <property type="entry name" value="CLEC7A"/>
</dbReference>
<comment type="subcellular location">
    <subcellularLocation>
        <location evidence="1">Membrane</location>
        <topology evidence="1">Single-pass membrane protein</topology>
    </subcellularLocation>
</comment>
<dbReference type="InterPro" id="IPR001304">
    <property type="entry name" value="C-type_lectin-like"/>
</dbReference>
<keyword evidence="2" id="KW-0430">Lectin</keyword>
<keyword evidence="6" id="KW-1185">Reference proteome</keyword>
<dbReference type="PANTHER" id="PTHR47218">
    <property type="entry name" value="C-TYPE LECTIN DOMAIN FAMILY 7 MEMBER A"/>
    <property type="match status" value="1"/>
</dbReference>
<evidence type="ECO:0000256" key="3">
    <source>
        <dbReference type="SAM" id="MobiDB-lite"/>
    </source>
</evidence>
<evidence type="ECO:0000259" key="5">
    <source>
        <dbReference type="PROSITE" id="PS50041"/>
    </source>
</evidence>
<protein>
    <submittedName>
        <fullName evidence="7">C-type lectin domain family 7 member A-like</fullName>
    </submittedName>
</protein>
<dbReference type="SUPFAM" id="SSF56436">
    <property type="entry name" value="C-type lectin-like"/>
    <property type="match status" value="1"/>
</dbReference>
<feature type="domain" description="C-type lectin" evidence="5">
    <location>
        <begin position="136"/>
        <end position="245"/>
    </location>
</feature>
<gene>
    <name evidence="7" type="primary">LOC115870548</name>
</gene>